<name>A0AAV7XP14_9NEOP</name>
<protein>
    <submittedName>
        <fullName evidence="2">Uncharacterized protein</fullName>
    </submittedName>
</protein>
<dbReference type="SUPFAM" id="SSF50814">
    <property type="entry name" value="Lipocalins"/>
    <property type="match status" value="1"/>
</dbReference>
<feature type="signal peptide" evidence="1">
    <location>
        <begin position="1"/>
        <end position="20"/>
    </location>
</feature>
<evidence type="ECO:0000313" key="3">
    <source>
        <dbReference type="Proteomes" id="UP001075354"/>
    </source>
</evidence>
<dbReference type="InterPro" id="IPR012674">
    <property type="entry name" value="Calycin"/>
</dbReference>
<sequence>MTFPLRPVLLLSLLAAAANATFFMPMCPLVPGKYPFDFDKFQGDWVLAASNDNPVQAAVKCRAVTFPAFASQEDDKKVGEVLTARVTGTNVADDTPVAFETVIQPVVSDKIGSLYIVSRREGSSEYNAVFKASIIATDYTTFSVTLSCKADFDGEAKKFTRTLFAEVWNRKGVTLSKDTMDSLVTLLSSYGVDPSKIKTVEQCA</sequence>
<proteinExistence type="predicted"/>
<feature type="chain" id="PRO_5043776144" evidence="1">
    <location>
        <begin position="21"/>
        <end position="204"/>
    </location>
</feature>
<evidence type="ECO:0000313" key="2">
    <source>
        <dbReference type="EMBL" id="KAJ1526713.1"/>
    </source>
</evidence>
<gene>
    <name evidence="2" type="ORF">ONE63_008293</name>
</gene>
<organism evidence="2 3">
    <name type="scientific">Megalurothrips usitatus</name>
    <name type="common">bean blossom thrips</name>
    <dbReference type="NCBI Taxonomy" id="439358"/>
    <lineage>
        <taxon>Eukaryota</taxon>
        <taxon>Metazoa</taxon>
        <taxon>Ecdysozoa</taxon>
        <taxon>Arthropoda</taxon>
        <taxon>Hexapoda</taxon>
        <taxon>Insecta</taxon>
        <taxon>Pterygota</taxon>
        <taxon>Neoptera</taxon>
        <taxon>Paraneoptera</taxon>
        <taxon>Thysanoptera</taxon>
        <taxon>Terebrantia</taxon>
        <taxon>Thripoidea</taxon>
        <taxon>Thripidae</taxon>
        <taxon>Megalurothrips</taxon>
    </lineage>
</organism>
<reference evidence="2" key="1">
    <citation type="submission" date="2022-12" db="EMBL/GenBank/DDBJ databases">
        <title>Chromosome-level genome assembly of the bean flower thrips Megalurothrips usitatus.</title>
        <authorList>
            <person name="Ma L."/>
            <person name="Liu Q."/>
            <person name="Li H."/>
            <person name="Cai W."/>
        </authorList>
    </citation>
    <scope>NUCLEOTIDE SEQUENCE</scope>
    <source>
        <strain evidence="2">Cailab_2022a</strain>
    </source>
</reference>
<dbReference type="Gene3D" id="2.40.128.20">
    <property type="match status" value="1"/>
</dbReference>
<dbReference type="AlphaFoldDB" id="A0AAV7XP14"/>
<evidence type="ECO:0000256" key="1">
    <source>
        <dbReference type="SAM" id="SignalP"/>
    </source>
</evidence>
<accession>A0AAV7XP14</accession>
<keyword evidence="3" id="KW-1185">Reference proteome</keyword>
<dbReference type="EMBL" id="JAPTSV010000006">
    <property type="protein sequence ID" value="KAJ1526713.1"/>
    <property type="molecule type" value="Genomic_DNA"/>
</dbReference>
<keyword evidence="1" id="KW-0732">Signal</keyword>
<comment type="caution">
    <text evidence="2">The sequence shown here is derived from an EMBL/GenBank/DDBJ whole genome shotgun (WGS) entry which is preliminary data.</text>
</comment>
<dbReference type="Proteomes" id="UP001075354">
    <property type="component" value="Chromosome 6"/>
</dbReference>